<keyword evidence="5" id="KW-1185">Reference proteome</keyword>
<protein>
    <submittedName>
        <fullName evidence="4">SDR family NAD(P)-dependent oxidoreductase</fullName>
    </submittedName>
</protein>
<keyword evidence="2" id="KW-0560">Oxidoreductase</keyword>
<dbReference type="PRINTS" id="PR00081">
    <property type="entry name" value="GDHRDH"/>
</dbReference>
<gene>
    <name evidence="4" type="ORF">ABC974_21525</name>
</gene>
<name>A0ABU9Y8X3_9SPHN</name>
<sequence length="253" mass="26467">MINLAGRTALIAGASSGLGAGFARVLARAGGRVVLGARRIERVEALERELADAGAEALAVSLDVTEEASVIAAYDRAEARFGIVDTVVANAGIAAGGRSTAVPASDIRRVIDTNLVGAYLVAREGARRLIASGSRDREDGRIILIGSVTAGQVHTGDAAYAASKAGIAHLGRQFAREWIRQGINVNTIQPGWIHTEINDAWYRSDASRGAIAGLPRRRMQEADSLDAMLVYLASDCSKAVTGAVFTIDDGQSL</sequence>
<reference evidence="4 5" key="1">
    <citation type="submission" date="2024-05" db="EMBL/GenBank/DDBJ databases">
        <authorList>
            <person name="Liu Q."/>
            <person name="Xin Y.-H."/>
        </authorList>
    </citation>
    <scope>NUCLEOTIDE SEQUENCE [LARGE SCALE GENOMIC DNA]</scope>
    <source>
        <strain evidence="4 5">CGMCC 1.10181</strain>
    </source>
</reference>
<evidence type="ECO:0000313" key="5">
    <source>
        <dbReference type="Proteomes" id="UP001419910"/>
    </source>
</evidence>
<dbReference type="PANTHER" id="PTHR43669:SF3">
    <property type="entry name" value="ALCOHOL DEHYDROGENASE, PUTATIVE (AFU_ORTHOLOGUE AFUA_3G03445)-RELATED"/>
    <property type="match status" value="1"/>
</dbReference>
<dbReference type="InterPro" id="IPR036291">
    <property type="entry name" value="NAD(P)-bd_dom_sf"/>
</dbReference>
<dbReference type="RefSeq" id="WP_343888407.1">
    <property type="nucleotide sequence ID" value="NZ_BAAAEH010000009.1"/>
</dbReference>
<dbReference type="PROSITE" id="PS00061">
    <property type="entry name" value="ADH_SHORT"/>
    <property type="match status" value="1"/>
</dbReference>
<dbReference type="EMBL" id="JBDIME010000025">
    <property type="protein sequence ID" value="MEN2792226.1"/>
    <property type="molecule type" value="Genomic_DNA"/>
</dbReference>
<accession>A0ABU9Y8X3</accession>
<evidence type="ECO:0000256" key="2">
    <source>
        <dbReference type="ARBA" id="ARBA00023002"/>
    </source>
</evidence>
<dbReference type="Proteomes" id="UP001419910">
    <property type="component" value="Unassembled WGS sequence"/>
</dbReference>
<dbReference type="InterPro" id="IPR002347">
    <property type="entry name" value="SDR_fam"/>
</dbReference>
<proteinExistence type="inferred from homology"/>
<evidence type="ECO:0000256" key="3">
    <source>
        <dbReference type="RuleBase" id="RU000363"/>
    </source>
</evidence>
<dbReference type="Gene3D" id="3.40.50.720">
    <property type="entry name" value="NAD(P)-binding Rossmann-like Domain"/>
    <property type="match status" value="1"/>
</dbReference>
<comment type="caution">
    <text evidence="4">The sequence shown here is derived from an EMBL/GenBank/DDBJ whole genome shotgun (WGS) entry which is preliminary data.</text>
</comment>
<dbReference type="Pfam" id="PF00106">
    <property type="entry name" value="adh_short"/>
    <property type="match status" value="1"/>
</dbReference>
<comment type="similarity">
    <text evidence="1 3">Belongs to the short-chain dehydrogenases/reductases (SDR) family.</text>
</comment>
<organism evidence="4 5">
    <name type="scientific">Sphingomonas oligophenolica</name>
    <dbReference type="NCBI Taxonomy" id="301154"/>
    <lineage>
        <taxon>Bacteria</taxon>
        <taxon>Pseudomonadati</taxon>
        <taxon>Pseudomonadota</taxon>
        <taxon>Alphaproteobacteria</taxon>
        <taxon>Sphingomonadales</taxon>
        <taxon>Sphingomonadaceae</taxon>
        <taxon>Sphingomonas</taxon>
    </lineage>
</organism>
<evidence type="ECO:0000256" key="1">
    <source>
        <dbReference type="ARBA" id="ARBA00006484"/>
    </source>
</evidence>
<dbReference type="SUPFAM" id="SSF51735">
    <property type="entry name" value="NAD(P)-binding Rossmann-fold domains"/>
    <property type="match status" value="1"/>
</dbReference>
<dbReference type="PRINTS" id="PR00080">
    <property type="entry name" value="SDRFAMILY"/>
</dbReference>
<dbReference type="PANTHER" id="PTHR43669">
    <property type="entry name" value="5-KETO-D-GLUCONATE 5-REDUCTASE"/>
    <property type="match status" value="1"/>
</dbReference>
<evidence type="ECO:0000313" key="4">
    <source>
        <dbReference type="EMBL" id="MEN2792226.1"/>
    </source>
</evidence>
<dbReference type="InterPro" id="IPR020904">
    <property type="entry name" value="Sc_DH/Rdtase_CS"/>
</dbReference>
<dbReference type="CDD" id="cd05233">
    <property type="entry name" value="SDR_c"/>
    <property type="match status" value="1"/>
</dbReference>